<reference evidence="1" key="1">
    <citation type="submission" date="2018-02" db="EMBL/GenBank/DDBJ databases">
        <title>Rhizophora mucronata_Transcriptome.</title>
        <authorList>
            <person name="Meera S.P."/>
            <person name="Sreeshan A."/>
            <person name="Augustine A."/>
        </authorList>
    </citation>
    <scope>NUCLEOTIDE SEQUENCE</scope>
    <source>
        <tissue evidence="1">Leaf</tissue>
    </source>
</reference>
<name>A0A2P2QPC8_RHIMU</name>
<dbReference type="AlphaFoldDB" id="A0A2P2QPC8"/>
<organism evidence="1">
    <name type="scientific">Rhizophora mucronata</name>
    <name type="common">Asiatic mangrove</name>
    <dbReference type="NCBI Taxonomy" id="61149"/>
    <lineage>
        <taxon>Eukaryota</taxon>
        <taxon>Viridiplantae</taxon>
        <taxon>Streptophyta</taxon>
        <taxon>Embryophyta</taxon>
        <taxon>Tracheophyta</taxon>
        <taxon>Spermatophyta</taxon>
        <taxon>Magnoliopsida</taxon>
        <taxon>eudicotyledons</taxon>
        <taxon>Gunneridae</taxon>
        <taxon>Pentapetalae</taxon>
        <taxon>rosids</taxon>
        <taxon>fabids</taxon>
        <taxon>Malpighiales</taxon>
        <taxon>Rhizophoraceae</taxon>
        <taxon>Rhizophora</taxon>
    </lineage>
</organism>
<proteinExistence type="predicted"/>
<sequence>MFRNRCSVSKVSQKHKCIVCDSIVYSNRHYYMVSIDRHSFREKIYIVNPPWIYSFRSCMPIPIYQEMNESPIRKLRSSSVITKLIGKKRKKKLLPSYETNMHE</sequence>
<accession>A0A2P2QPC8</accession>
<evidence type="ECO:0000313" key="1">
    <source>
        <dbReference type="EMBL" id="MBX68843.1"/>
    </source>
</evidence>
<protein>
    <submittedName>
        <fullName evidence="1">Uncharacterized protein</fullName>
    </submittedName>
</protein>
<dbReference type="EMBL" id="GGEC01088359">
    <property type="protein sequence ID" value="MBX68843.1"/>
    <property type="molecule type" value="Transcribed_RNA"/>
</dbReference>